<comment type="caution">
    <text evidence="1">The sequence shown here is derived from an EMBL/GenBank/DDBJ whole genome shotgun (WGS) entry which is preliminary data.</text>
</comment>
<protein>
    <recommendedName>
        <fullName evidence="3">Fimbrillin family protein</fullName>
    </recommendedName>
</protein>
<dbReference type="EMBL" id="JADILV010000020">
    <property type="protein sequence ID" value="MBO8482987.1"/>
    <property type="molecule type" value="Genomic_DNA"/>
</dbReference>
<proteinExistence type="predicted"/>
<reference evidence="1" key="2">
    <citation type="journal article" date="2021" name="PeerJ">
        <title>Extensive microbial diversity within the chicken gut microbiome revealed by metagenomics and culture.</title>
        <authorList>
            <person name="Gilroy R."/>
            <person name="Ravi A."/>
            <person name="Getino M."/>
            <person name="Pursley I."/>
            <person name="Horton D.L."/>
            <person name="Alikhan N.F."/>
            <person name="Baker D."/>
            <person name="Gharbi K."/>
            <person name="Hall N."/>
            <person name="Watson M."/>
            <person name="Adriaenssens E.M."/>
            <person name="Foster-Nyarko E."/>
            <person name="Jarju S."/>
            <person name="Secka A."/>
            <person name="Antonio M."/>
            <person name="Oren A."/>
            <person name="Chaudhuri R.R."/>
            <person name="La Ragione R."/>
            <person name="Hildebrand F."/>
            <person name="Pallen M.J."/>
        </authorList>
    </citation>
    <scope>NUCLEOTIDE SEQUENCE</scope>
    <source>
        <strain evidence="1">G3-8215</strain>
    </source>
</reference>
<evidence type="ECO:0000313" key="2">
    <source>
        <dbReference type="Proteomes" id="UP000725002"/>
    </source>
</evidence>
<evidence type="ECO:0000313" key="1">
    <source>
        <dbReference type="EMBL" id="MBO8482987.1"/>
    </source>
</evidence>
<evidence type="ECO:0008006" key="3">
    <source>
        <dbReference type="Google" id="ProtNLM"/>
    </source>
</evidence>
<dbReference type="Proteomes" id="UP000725002">
    <property type="component" value="Unassembled WGS sequence"/>
</dbReference>
<accession>A0A940DQU5</accession>
<gene>
    <name evidence="1" type="ORF">IAB75_02565</name>
</gene>
<name>A0A940DQU5_9BACT</name>
<sequence>MKFSGKLFVLAAILPAMLWSCKENYEEQDWTSPKEGHINVSCTASAFGETLIWPDGTNIGLFCKQAEAVNVPVQISASSSGSEAGEFYSDVIWGEGSHSVYLYYPYQENAASEELSVELPSVWSQQGESYSHLLSRNLFHACIKTEPTEGQTVLQAVLEPVFKLAEVTVSTVRYEGYNLDRVSVKAKDGSSLAGTYKFNLETGSLNLTGGAGEPVPLTLNVSGVQLGDQPVSLWYLTGGADDRSVNCDIVVTLSSDKGSIELSGECDLTMETALFIDSFTSSAIEDDSIDLSDPDGDGVRETANCYVAGKAGQTYRFPATIMGNGYTTPAEPDYNFNGGTAPGITPSVMAPASAKVLWQTAPALITNVKLQNGHVYFDLPGDNGTFVPGNAVIAVYDGSGRILWSWHIWVTDADLEANLQTWKVHEDLAAYDAYQNPQLMDRNLGALSNLDWASSNTNASKGLFYQWGRKDPFIGPDNSSFNTRVATETYDSEGNKCGEYSTATSFSNAPKWTHIDQKLTRENIASYPMTFVDGEENNFWLDELAYDLWGLLAQDDEANTLGHKTIYDPCPPGYRVMNPYAFTGVMSTMAGGAYKTLGNGMVQNPSDYRNNGSDLKVLYDGTNVASLPACGLIYFEKGSNFFPFDRVGGYGYMWTSRMFRTGNQYQAERMHFDWNNFVSQEQAYASYGHGVRCEKIK</sequence>
<organism evidence="1 2">
    <name type="scientific">Candidatus Cryptobacteroides avicola</name>
    <dbReference type="NCBI Taxonomy" id="2840757"/>
    <lineage>
        <taxon>Bacteria</taxon>
        <taxon>Pseudomonadati</taxon>
        <taxon>Bacteroidota</taxon>
        <taxon>Bacteroidia</taxon>
        <taxon>Bacteroidales</taxon>
        <taxon>Candidatus Cryptobacteroides</taxon>
    </lineage>
</organism>
<dbReference type="Gene3D" id="2.60.40.2620">
    <property type="entry name" value="Fimbrillin-like"/>
    <property type="match status" value="1"/>
</dbReference>
<dbReference type="InterPro" id="IPR042278">
    <property type="entry name" value="Mfa-like_1_N"/>
</dbReference>
<dbReference type="AlphaFoldDB" id="A0A940DQU5"/>
<reference evidence="1" key="1">
    <citation type="submission" date="2020-10" db="EMBL/GenBank/DDBJ databases">
        <authorList>
            <person name="Gilroy R."/>
        </authorList>
    </citation>
    <scope>NUCLEOTIDE SEQUENCE</scope>
    <source>
        <strain evidence="1">G3-8215</strain>
    </source>
</reference>